<dbReference type="AlphaFoldDB" id="A0A557SQV6"/>
<dbReference type="InterPro" id="IPR043502">
    <property type="entry name" value="DNA/RNA_pol_sf"/>
</dbReference>
<reference evidence="1 2" key="1">
    <citation type="journal article" date="2019" name="Front. Microbiol.">
        <title>Ammonia Oxidation by the Arctic Terrestrial Thaumarchaeote Candidatus Nitrosocosmicus arcticus Is Stimulated by Increasing Temperatures.</title>
        <authorList>
            <person name="Alves R.J.E."/>
            <person name="Kerou M."/>
            <person name="Zappe A."/>
            <person name="Bittner R."/>
            <person name="Abby S.S."/>
            <person name="Schmidt H.A."/>
            <person name="Pfeifer K."/>
            <person name="Schleper C."/>
        </authorList>
    </citation>
    <scope>NUCLEOTIDE SEQUENCE [LARGE SCALE GENOMIC DNA]</scope>
    <source>
        <strain evidence="1 2">Kfb</strain>
    </source>
</reference>
<keyword evidence="2" id="KW-1185">Reference proteome</keyword>
<evidence type="ECO:0000313" key="1">
    <source>
        <dbReference type="EMBL" id="TVP38983.1"/>
    </source>
</evidence>
<dbReference type="InterPro" id="IPR023211">
    <property type="entry name" value="DNA_pol_palm_dom_sf"/>
</dbReference>
<evidence type="ECO:0000313" key="2">
    <source>
        <dbReference type="Proteomes" id="UP000315289"/>
    </source>
</evidence>
<protein>
    <submittedName>
        <fullName evidence="1">Uncharacterized protein</fullName>
    </submittedName>
</protein>
<organism evidence="1 2">
    <name type="scientific">Candidatus Nitrosocosmicus arcticus</name>
    <dbReference type="NCBI Taxonomy" id="2035267"/>
    <lineage>
        <taxon>Archaea</taxon>
        <taxon>Nitrososphaerota</taxon>
        <taxon>Nitrososphaeria</taxon>
        <taxon>Nitrososphaerales</taxon>
        <taxon>Nitrososphaeraceae</taxon>
        <taxon>Candidatus Nitrosocosmicus</taxon>
    </lineage>
</organism>
<dbReference type="SUPFAM" id="SSF56672">
    <property type="entry name" value="DNA/RNA polymerases"/>
    <property type="match status" value="1"/>
</dbReference>
<dbReference type="Proteomes" id="UP000315289">
    <property type="component" value="Unassembled WGS sequence"/>
</dbReference>
<comment type="caution">
    <text evidence="1">The sequence shown here is derived from an EMBL/GenBank/DDBJ whole genome shotgun (WGS) entry which is preliminary data.</text>
</comment>
<sequence length="56" mass="6570">MVKKDVLIQWKLTTSEIFKPFDLPKPDREETVFESKPGGYNKATEFDFVSLYPNIM</sequence>
<dbReference type="Gene3D" id="3.90.1600.10">
    <property type="entry name" value="Palm domain of DNA polymerase"/>
    <property type="match status" value="1"/>
</dbReference>
<dbReference type="EMBL" id="VOAH01000025">
    <property type="protein sequence ID" value="TVP38983.1"/>
    <property type="molecule type" value="Genomic_DNA"/>
</dbReference>
<accession>A0A557SQV6</accession>
<proteinExistence type="predicted"/>
<name>A0A557SQV6_9ARCH</name>
<gene>
    <name evidence="1" type="ORF">NARC_250002</name>
</gene>
<dbReference type="RefSeq" id="WP_186434351.1">
    <property type="nucleotide sequence ID" value="NZ_ML675598.1"/>
</dbReference>